<protein>
    <submittedName>
        <fullName evidence="2">DUF6603 domain-containing protein</fullName>
    </submittedName>
</protein>
<evidence type="ECO:0000259" key="1">
    <source>
        <dbReference type="Pfam" id="PF20248"/>
    </source>
</evidence>
<reference evidence="2" key="1">
    <citation type="submission" date="2024-01" db="EMBL/GenBank/DDBJ databases">
        <title>First draft genome sequence data of TA4-1, the type strain of Gram-positive actinobacterium Streptomyces chiangmaiensis.</title>
        <authorList>
            <person name="Yasawong M."/>
            <person name="Nantapong N."/>
        </authorList>
    </citation>
    <scope>NUCLEOTIDE SEQUENCE</scope>
    <source>
        <strain evidence="2">TA4-1</strain>
    </source>
</reference>
<dbReference type="RefSeq" id="WP_329512146.1">
    <property type="nucleotide sequence ID" value="NZ_BAAAYZ010000235.1"/>
</dbReference>
<dbReference type="InterPro" id="IPR046538">
    <property type="entry name" value="DUF6603"/>
</dbReference>
<dbReference type="Pfam" id="PF20248">
    <property type="entry name" value="DUF6603"/>
    <property type="match status" value="1"/>
</dbReference>
<accession>A0ABU7FUK1</accession>
<evidence type="ECO:0000313" key="2">
    <source>
        <dbReference type="EMBL" id="MED7827775.1"/>
    </source>
</evidence>
<dbReference type="Proteomes" id="UP001333996">
    <property type="component" value="Unassembled WGS sequence"/>
</dbReference>
<dbReference type="EMBL" id="JAYWVC010000269">
    <property type="protein sequence ID" value="MED7827775.1"/>
    <property type="molecule type" value="Genomic_DNA"/>
</dbReference>
<sequence length="898" mass="93917">MLFRGLLMVFPLPQLAAELRAGLAPVLPLLQGLPDAERKKRLAQALGLSLSATTLTAEALLARFAFPDAAPPGDLWPVLVGMLRAAVRQASPDWTLTITDVLSATPTTVTPLGATVPDTIDLRFALPDSLPLVPGLAVRDGVSLVLTLPAAQPEATAALTFRADGLELRLTDNELLKLLVPDGLALKGNVAARLDKDGLRVGGGGSGKGIALPVDRAPAALRAPSVNLSSSDGGLRLTTFFRASLLGFGDAAVEGTGLDVRPAGDGFTATPAAPTGIRLTLDLGPVKGGGILGEQGGEYRGALSFSVGVVDVRAFGILRPSPPSVLIALSAEFTPPVELGLAFTLNAVGGLLGIGRALDRVALAEVVQAGHLDDLLFPADPAAAAPRILTTLGAVFPERAGNTVVGPMFRVGWGRPVSFVTADVGVVLELPSGVVAILGRLRVALPAPQAPVLDLRASIAGVVDAANGLVEINTSLAGSRLLTSSVEGGLALRVKTGQDATFILSAGGFHPRYTPLQNFPTPKRLSIPISDSPLLKIVFSGYFALTPGTVQAGAELSAVIGSRSTGVSGRLSFDALVRWEPSFGVVLDLGGSFALRFADETLCSVGLRVHMEGPTPCWYIAGRASVSFLFLDVSFPFDERWNCTRQVEAPPPPDVCRALEGALDDPRSWEPVLPDGARTMVSLRADDMAAGRLLHPLGRPRFSQHIVPLGTPVVRFGPGRLPQPTTFDVKVTFPGGTGAEQPVKEDFARADFFDLTDDEKLTQPAFEELRSGSELSPPAAAAIARSYTVPVEYETKWLGGEAPTPKPSWQITDVALNAALAHGAVGRSLVHALRSRYAVPPPAPVLKPREYMIAHAGTLKAETTFAGTSTFTEATALLRTVTGRSGNLQVVPAYEVRP</sequence>
<evidence type="ECO:0000313" key="3">
    <source>
        <dbReference type="Proteomes" id="UP001333996"/>
    </source>
</evidence>
<keyword evidence="3" id="KW-1185">Reference proteome</keyword>
<proteinExistence type="predicted"/>
<feature type="domain" description="DUF6603" evidence="1">
    <location>
        <begin position="235"/>
        <end position="758"/>
    </location>
</feature>
<name>A0ABU7FUK1_9ACTN</name>
<gene>
    <name evidence="2" type="ORF">VXC91_39270</name>
</gene>
<organism evidence="2 3">
    <name type="scientific">Streptomyces chiangmaiensis</name>
    <dbReference type="NCBI Taxonomy" id="766497"/>
    <lineage>
        <taxon>Bacteria</taxon>
        <taxon>Bacillati</taxon>
        <taxon>Actinomycetota</taxon>
        <taxon>Actinomycetes</taxon>
        <taxon>Kitasatosporales</taxon>
        <taxon>Streptomycetaceae</taxon>
        <taxon>Streptomyces</taxon>
    </lineage>
</organism>
<comment type="caution">
    <text evidence="2">The sequence shown here is derived from an EMBL/GenBank/DDBJ whole genome shotgun (WGS) entry which is preliminary data.</text>
</comment>